<dbReference type="InterPro" id="IPR010697">
    <property type="entry name" value="YspA"/>
</dbReference>
<keyword evidence="2" id="KW-1185">Reference proteome</keyword>
<evidence type="ECO:0000313" key="1">
    <source>
        <dbReference type="EMBL" id="RBP58463.1"/>
    </source>
</evidence>
<comment type="caution">
    <text evidence="1">The sequence shown here is derived from an EMBL/GenBank/DDBJ whole genome shotgun (WGS) entry which is preliminary data.</text>
</comment>
<dbReference type="SUPFAM" id="SSF102405">
    <property type="entry name" value="MCP/YpsA-like"/>
    <property type="match status" value="1"/>
</dbReference>
<dbReference type="Proteomes" id="UP000253490">
    <property type="component" value="Unassembled WGS sequence"/>
</dbReference>
<gene>
    <name evidence="1" type="ORF">DES36_12332</name>
</gene>
<sequence>MKTKTCCVTGHRELDPSKIEPIKKALRNAIMEAIKDGYTHFISGFAEGVDLYFAEIVAELKEEHDLFLEAAILNRNRVKTKDTEFQRLLTQCNVVGIHAEEYSPSCYLVRNRFMVQSSDFIIAVYDGREKGGTLSTMRYAHALEKEVKVISV</sequence>
<organism evidence="1 2">
    <name type="scientific">Alkalibaculum bacchi</name>
    <dbReference type="NCBI Taxonomy" id="645887"/>
    <lineage>
        <taxon>Bacteria</taxon>
        <taxon>Bacillati</taxon>
        <taxon>Bacillota</taxon>
        <taxon>Clostridia</taxon>
        <taxon>Eubacteriales</taxon>
        <taxon>Eubacteriaceae</taxon>
        <taxon>Alkalibaculum</taxon>
    </lineage>
</organism>
<proteinExistence type="predicted"/>
<dbReference type="AlphaFoldDB" id="A0A366HXM8"/>
<dbReference type="PANTHER" id="PTHR38440">
    <property type="entry name" value="UPF0398 PROTEIN YPSA"/>
    <property type="match status" value="1"/>
</dbReference>
<dbReference type="Gene3D" id="3.40.50.450">
    <property type="match status" value="1"/>
</dbReference>
<dbReference type="PANTHER" id="PTHR38440:SF1">
    <property type="entry name" value="UPF0398 PROTEIN SPR0331"/>
    <property type="match status" value="1"/>
</dbReference>
<dbReference type="RefSeq" id="WP_113921716.1">
    <property type="nucleotide sequence ID" value="NZ_RXYD01000022.1"/>
</dbReference>
<evidence type="ECO:0000313" key="2">
    <source>
        <dbReference type="Proteomes" id="UP000253490"/>
    </source>
</evidence>
<dbReference type="OrthoDB" id="1795759at2"/>
<accession>A0A366HXM8</accession>
<reference evidence="1 2" key="1">
    <citation type="submission" date="2018-06" db="EMBL/GenBank/DDBJ databases">
        <title>Genomic Encyclopedia of Type Strains, Phase IV (KMG-IV): sequencing the most valuable type-strain genomes for metagenomic binning, comparative biology and taxonomic classification.</title>
        <authorList>
            <person name="Goeker M."/>
        </authorList>
    </citation>
    <scope>NUCLEOTIDE SEQUENCE [LARGE SCALE GENOMIC DNA]</scope>
    <source>
        <strain evidence="1 2">DSM 22112</strain>
    </source>
</reference>
<protein>
    <submittedName>
        <fullName evidence="1">Putative phage-like protein YoqJ</fullName>
    </submittedName>
</protein>
<dbReference type="EMBL" id="QNRX01000023">
    <property type="protein sequence ID" value="RBP58463.1"/>
    <property type="molecule type" value="Genomic_DNA"/>
</dbReference>
<name>A0A366HXM8_9FIRM</name>
<dbReference type="Pfam" id="PF06908">
    <property type="entry name" value="YpsA"/>
    <property type="match status" value="1"/>
</dbReference>